<dbReference type="RefSeq" id="WP_119036909.1">
    <property type="nucleotide sequence ID" value="NZ_QXDC01000004.1"/>
</dbReference>
<evidence type="ECO:0000256" key="4">
    <source>
        <dbReference type="ARBA" id="ARBA00023186"/>
    </source>
</evidence>
<keyword evidence="1" id="KW-0963">Cytoplasm</keyword>
<dbReference type="Proteomes" id="UP000266568">
    <property type="component" value="Unassembled WGS sequence"/>
</dbReference>
<dbReference type="GO" id="GO:0005737">
    <property type="term" value="C:cytoplasm"/>
    <property type="evidence" value="ECO:0007669"/>
    <property type="project" value="InterPro"/>
</dbReference>
<evidence type="ECO:0000313" key="7">
    <source>
        <dbReference type="Proteomes" id="UP000266568"/>
    </source>
</evidence>
<evidence type="ECO:0000256" key="3">
    <source>
        <dbReference type="ARBA" id="ARBA00023157"/>
    </source>
</evidence>
<dbReference type="SUPFAM" id="SSF64397">
    <property type="entry name" value="Hsp33 domain"/>
    <property type="match status" value="1"/>
</dbReference>
<dbReference type="SUPFAM" id="SSF118352">
    <property type="entry name" value="HSP33 redox switch-like"/>
    <property type="match status" value="1"/>
</dbReference>
<evidence type="ECO:0000256" key="2">
    <source>
        <dbReference type="ARBA" id="ARBA00022833"/>
    </source>
</evidence>
<organism evidence="6 7">
    <name type="scientific">Hephaestia caeni</name>
    <dbReference type="NCBI Taxonomy" id="645617"/>
    <lineage>
        <taxon>Bacteria</taxon>
        <taxon>Pseudomonadati</taxon>
        <taxon>Pseudomonadota</taxon>
        <taxon>Alphaproteobacteria</taxon>
        <taxon>Sphingomonadales</taxon>
        <taxon>Sphingomonadaceae</taxon>
        <taxon>Hephaestia</taxon>
    </lineage>
</organism>
<dbReference type="InterPro" id="IPR016154">
    <property type="entry name" value="Heat_shock_Hsp33_C"/>
</dbReference>
<evidence type="ECO:0000256" key="1">
    <source>
        <dbReference type="ARBA" id="ARBA00022490"/>
    </source>
</evidence>
<dbReference type="GO" id="GO:0042026">
    <property type="term" value="P:protein refolding"/>
    <property type="evidence" value="ECO:0007669"/>
    <property type="project" value="TreeGrafter"/>
</dbReference>
<evidence type="ECO:0000313" key="6">
    <source>
        <dbReference type="EMBL" id="RIA37624.1"/>
    </source>
</evidence>
<sequence>MYESTTTPDLDRALGFAIPGKHARGRLVRLGPVLDEVLAAHAYPPAIEALLAEALTLAALIGSTLKDAGGQLTMQAQSDSGPVQLLVCDYRGGEVRGYVQFDAERLAEMPADPTLFALFGTGYLAVTFDQALTGERYQGIVPLDGDTLADAVERYFIQSEQIPTLVRLGMERGAGGCRAGGLFLQHLPEGEEGRERLHTRLDHPEWEHVAVLAQTMGIDELADAGVPLETLVWRLFNEEDEVRLLGATPLVRGCRCTPDYIAQVLAKFPPAEQREMADENGVISVDCAFCARSFPVAAAAA</sequence>
<dbReference type="OrthoDB" id="9793753at2"/>
<dbReference type="InterPro" id="IPR000397">
    <property type="entry name" value="Heat_shock_Hsp33"/>
</dbReference>
<proteinExistence type="predicted"/>
<comment type="caution">
    <text evidence="6">The sequence shown here is derived from an EMBL/GenBank/DDBJ whole genome shotgun (WGS) entry which is preliminary data.</text>
</comment>
<dbReference type="PANTHER" id="PTHR30111">
    <property type="entry name" value="33 KDA CHAPERONIN"/>
    <property type="match status" value="1"/>
</dbReference>
<protein>
    <submittedName>
        <fullName evidence="6">Molecular chaperone Hsp33</fullName>
    </submittedName>
</protein>
<dbReference type="InterPro" id="IPR023212">
    <property type="entry name" value="Hsp33_helix_hairpin_bin_dom_sf"/>
</dbReference>
<keyword evidence="3" id="KW-1015">Disulfide bond</keyword>
<name>A0A397NV76_9SPHN</name>
<keyword evidence="2" id="KW-0862">Zinc</keyword>
<dbReference type="PANTHER" id="PTHR30111:SF1">
    <property type="entry name" value="33 KDA CHAPERONIN"/>
    <property type="match status" value="1"/>
</dbReference>
<dbReference type="CDD" id="cd00498">
    <property type="entry name" value="Hsp33"/>
    <property type="match status" value="1"/>
</dbReference>
<dbReference type="Gene3D" id="3.90.1280.10">
    <property type="entry name" value="HSP33 redox switch-like"/>
    <property type="match status" value="1"/>
</dbReference>
<dbReference type="InterPro" id="IPR016153">
    <property type="entry name" value="Heat_shock_Hsp33_N"/>
</dbReference>
<dbReference type="Gene3D" id="3.55.30.10">
    <property type="entry name" value="Hsp33 domain"/>
    <property type="match status" value="1"/>
</dbReference>
<dbReference type="AlphaFoldDB" id="A0A397NV76"/>
<dbReference type="Pfam" id="PF01430">
    <property type="entry name" value="HSP33"/>
    <property type="match status" value="1"/>
</dbReference>
<gene>
    <name evidence="6" type="ORF">DFR49_3511</name>
</gene>
<dbReference type="GO" id="GO:0051082">
    <property type="term" value="F:unfolded protein binding"/>
    <property type="evidence" value="ECO:0007669"/>
    <property type="project" value="InterPro"/>
</dbReference>
<dbReference type="PIRSF" id="PIRSF005261">
    <property type="entry name" value="Heat_shock_Hsp33"/>
    <property type="match status" value="1"/>
</dbReference>
<dbReference type="EMBL" id="QXDC01000004">
    <property type="protein sequence ID" value="RIA37624.1"/>
    <property type="molecule type" value="Genomic_DNA"/>
</dbReference>
<evidence type="ECO:0000256" key="5">
    <source>
        <dbReference type="ARBA" id="ARBA00023284"/>
    </source>
</evidence>
<accession>A0A397NV76</accession>
<dbReference type="Gene3D" id="1.10.287.480">
    <property type="entry name" value="helix hairpin bin"/>
    <property type="match status" value="1"/>
</dbReference>
<dbReference type="GO" id="GO:0044183">
    <property type="term" value="F:protein folding chaperone"/>
    <property type="evidence" value="ECO:0007669"/>
    <property type="project" value="TreeGrafter"/>
</dbReference>
<reference evidence="6 7" key="1">
    <citation type="submission" date="2018-08" db="EMBL/GenBank/DDBJ databases">
        <title>Genomic Encyclopedia of Type Strains, Phase IV (KMG-IV): sequencing the most valuable type-strain genomes for metagenomic binning, comparative biology and taxonomic classification.</title>
        <authorList>
            <person name="Goeker M."/>
        </authorList>
    </citation>
    <scope>NUCLEOTIDE SEQUENCE [LARGE SCALE GENOMIC DNA]</scope>
    <source>
        <strain evidence="6 7">DSM 25527</strain>
    </source>
</reference>
<keyword evidence="5" id="KW-0676">Redox-active center</keyword>
<keyword evidence="7" id="KW-1185">Reference proteome</keyword>
<keyword evidence="4" id="KW-0143">Chaperone</keyword>